<keyword evidence="7" id="KW-0808">Transferase</keyword>
<evidence type="ECO:0000256" key="1">
    <source>
        <dbReference type="ARBA" id="ARBA00001933"/>
    </source>
</evidence>
<dbReference type="InterPro" id="IPR015421">
    <property type="entry name" value="PyrdxlP-dep_Trfase_major"/>
</dbReference>
<name>A0A9W6GLT9_9FUSO</name>
<dbReference type="PANTHER" id="PTHR43525">
    <property type="entry name" value="PROTEIN MALY"/>
    <property type="match status" value="1"/>
</dbReference>
<evidence type="ECO:0000313" key="8">
    <source>
        <dbReference type="Proteomes" id="UP001144471"/>
    </source>
</evidence>
<gene>
    <name evidence="7" type="primary">malY</name>
    <name evidence="7" type="ORF">PM10SUCC1_22870</name>
</gene>
<organism evidence="7 8">
    <name type="scientific">Propionigenium maris DSM 9537</name>
    <dbReference type="NCBI Taxonomy" id="1123000"/>
    <lineage>
        <taxon>Bacteria</taxon>
        <taxon>Fusobacteriati</taxon>
        <taxon>Fusobacteriota</taxon>
        <taxon>Fusobacteriia</taxon>
        <taxon>Fusobacteriales</taxon>
        <taxon>Fusobacteriaceae</taxon>
        <taxon>Propionigenium</taxon>
    </lineage>
</organism>
<dbReference type="InterPro" id="IPR004839">
    <property type="entry name" value="Aminotransferase_I/II_large"/>
</dbReference>
<dbReference type="Pfam" id="PF00155">
    <property type="entry name" value="Aminotran_1_2"/>
    <property type="match status" value="1"/>
</dbReference>
<keyword evidence="4" id="KW-0456">Lyase</keyword>
<dbReference type="PANTHER" id="PTHR43525:SF1">
    <property type="entry name" value="PROTEIN MALY"/>
    <property type="match status" value="1"/>
</dbReference>
<comment type="caution">
    <text evidence="7">The sequence shown here is derived from an EMBL/GenBank/DDBJ whole genome shotgun (WGS) entry which is preliminary data.</text>
</comment>
<evidence type="ECO:0000313" key="7">
    <source>
        <dbReference type="EMBL" id="GLI56773.1"/>
    </source>
</evidence>
<dbReference type="Gene3D" id="3.40.640.10">
    <property type="entry name" value="Type I PLP-dependent aspartate aminotransferase-like (Major domain)"/>
    <property type="match status" value="1"/>
</dbReference>
<dbReference type="GO" id="GO:0008483">
    <property type="term" value="F:transaminase activity"/>
    <property type="evidence" value="ECO:0007669"/>
    <property type="project" value="UniProtKB-KW"/>
</dbReference>
<keyword evidence="8" id="KW-1185">Reference proteome</keyword>
<comment type="cofactor">
    <cofactor evidence="1">
        <name>pyridoxal 5'-phosphate</name>
        <dbReference type="ChEBI" id="CHEBI:597326"/>
    </cofactor>
</comment>
<dbReference type="GO" id="GO:0030170">
    <property type="term" value="F:pyridoxal phosphate binding"/>
    <property type="evidence" value="ECO:0007669"/>
    <property type="project" value="InterPro"/>
</dbReference>
<dbReference type="AlphaFoldDB" id="A0A9W6GLT9"/>
<dbReference type="InterPro" id="IPR051798">
    <property type="entry name" value="Class-II_PLP-Dep_Aminotrans"/>
</dbReference>
<evidence type="ECO:0000256" key="5">
    <source>
        <dbReference type="ARBA" id="ARBA00037974"/>
    </source>
</evidence>
<dbReference type="EC" id="4.4.1.13" evidence="2"/>
<proteinExistence type="inferred from homology"/>
<evidence type="ECO:0000256" key="4">
    <source>
        <dbReference type="ARBA" id="ARBA00023239"/>
    </source>
</evidence>
<evidence type="ECO:0000256" key="3">
    <source>
        <dbReference type="ARBA" id="ARBA00022898"/>
    </source>
</evidence>
<reference evidence="7" key="1">
    <citation type="submission" date="2022-12" db="EMBL/GenBank/DDBJ databases">
        <title>Reference genome sequencing for broad-spectrum identification of bacterial and archaeal isolates by mass spectrometry.</title>
        <authorList>
            <person name="Sekiguchi Y."/>
            <person name="Tourlousse D.M."/>
        </authorList>
    </citation>
    <scope>NUCLEOTIDE SEQUENCE</scope>
    <source>
        <strain evidence="7">10succ1</strain>
    </source>
</reference>
<dbReference type="CDD" id="cd00609">
    <property type="entry name" value="AAT_like"/>
    <property type="match status" value="1"/>
</dbReference>
<sequence>MNFDKVVDRRGTYCTQWDYIEDRFGEGSGDLIPFTISDMDFESPKEIVEELATRVDHRVFGYSRWNHTEYKGSVRGWYGSRCGAEVEESWVAYSPSVLYSVSLLLEMILGKGGKLMTHTPRYDGLTKLVKPYELYEVELKEGEKGRFETDFERIEEGFREGAKAFLLCNPQNPTGKVWSRKELQRLVDLCKRYGAYLISDEIHMDVTRREFTSVLNVDTSVSIVASSPSKTFNIPALGGSYVIIPQRRIREEFVEHTRSIDGVSTASIFGVLGTIAAYNRCEYWLDGLNDYINENLREVAEELDGYRGLEVYIPEATYLMWIDFKGTGLEPEEFQKLLIERGRVAIMSGELYGDPYRIRLNVGCSREKLRRGIEGIKKALDTKK</sequence>
<keyword evidence="3" id="KW-0663">Pyridoxal phosphate</keyword>
<dbReference type="Gene3D" id="3.90.1150.10">
    <property type="entry name" value="Aspartate Aminotransferase, domain 1"/>
    <property type="match status" value="1"/>
</dbReference>
<feature type="domain" description="Aminotransferase class I/classII large" evidence="6">
    <location>
        <begin position="30"/>
        <end position="376"/>
    </location>
</feature>
<keyword evidence="7" id="KW-0032">Aminotransferase</keyword>
<dbReference type="EMBL" id="BSDY01000010">
    <property type="protein sequence ID" value="GLI56773.1"/>
    <property type="molecule type" value="Genomic_DNA"/>
</dbReference>
<dbReference type="InterPro" id="IPR015422">
    <property type="entry name" value="PyrdxlP-dep_Trfase_small"/>
</dbReference>
<dbReference type="GO" id="GO:0047804">
    <property type="term" value="F:cysteine-S-conjugate beta-lyase activity"/>
    <property type="evidence" value="ECO:0007669"/>
    <property type="project" value="UniProtKB-EC"/>
</dbReference>
<protein>
    <recommendedName>
        <fullName evidence="2">cysteine-S-conjugate beta-lyase</fullName>
        <ecNumber evidence="2">4.4.1.13</ecNumber>
    </recommendedName>
</protein>
<accession>A0A9W6GLT9</accession>
<dbReference type="SUPFAM" id="SSF53383">
    <property type="entry name" value="PLP-dependent transferases"/>
    <property type="match status" value="1"/>
</dbReference>
<dbReference type="RefSeq" id="WP_281836125.1">
    <property type="nucleotide sequence ID" value="NZ_BSDY01000010.1"/>
</dbReference>
<comment type="similarity">
    <text evidence="5">Belongs to the class-II pyridoxal-phosphate-dependent aminotransferase family. MalY/PatB cystathionine beta-lyase subfamily.</text>
</comment>
<dbReference type="InterPro" id="IPR015424">
    <property type="entry name" value="PyrdxlP-dep_Trfase"/>
</dbReference>
<evidence type="ECO:0000256" key="2">
    <source>
        <dbReference type="ARBA" id="ARBA00012224"/>
    </source>
</evidence>
<evidence type="ECO:0000259" key="6">
    <source>
        <dbReference type="Pfam" id="PF00155"/>
    </source>
</evidence>
<dbReference type="Proteomes" id="UP001144471">
    <property type="component" value="Unassembled WGS sequence"/>
</dbReference>